<feature type="domain" description="C2H2-type" evidence="8">
    <location>
        <begin position="1141"/>
        <end position="1169"/>
    </location>
</feature>
<keyword evidence="4" id="KW-0862">Zinc</keyword>
<accession>A0ABQ9F892</accession>
<gene>
    <name evidence="9" type="ORF">KUTeg_008127</name>
</gene>
<dbReference type="PROSITE" id="PS50157">
    <property type="entry name" value="ZINC_FINGER_C2H2_2"/>
    <property type="match status" value="16"/>
</dbReference>
<keyword evidence="10" id="KW-1185">Reference proteome</keyword>
<feature type="domain" description="C2H2-type" evidence="8">
    <location>
        <begin position="1014"/>
        <end position="1037"/>
    </location>
</feature>
<dbReference type="Pfam" id="PF00096">
    <property type="entry name" value="zf-C2H2"/>
    <property type="match status" value="6"/>
</dbReference>
<feature type="domain" description="C2H2-type" evidence="8">
    <location>
        <begin position="985"/>
        <end position="1012"/>
    </location>
</feature>
<feature type="domain" description="C2H2-type" evidence="8">
    <location>
        <begin position="585"/>
        <end position="612"/>
    </location>
</feature>
<feature type="domain" description="C2H2-type" evidence="8">
    <location>
        <begin position="863"/>
        <end position="891"/>
    </location>
</feature>
<feature type="compositionally biased region" description="Basic and acidic residues" evidence="7">
    <location>
        <begin position="1381"/>
        <end position="1402"/>
    </location>
</feature>
<feature type="domain" description="C2H2-type" evidence="8">
    <location>
        <begin position="613"/>
        <end position="640"/>
    </location>
</feature>
<keyword evidence="3 6" id="KW-0863">Zinc-finger</keyword>
<dbReference type="PANTHER" id="PTHR24388:SF104">
    <property type="entry name" value="AT-RICH BINDING PROTEIN-RELATED"/>
    <property type="match status" value="1"/>
</dbReference>
<feature type="compositionally biased region" description="Basic and acidic residues" evidence="7">
    <location>
        <begin position="1334"/>
        <end position="1348"/>
    </location>
</feature>
<feature type="domain" description="C2H2-type" evidence="8">
    <location>
        <begin position="641"/>
        <end position="668"/>
    </location>
</feature>
<feature type="compositionally biased region" description="Basic and acidic residues" evidence="7">
    <location>
        <begin position="1408"/>
        <end position="1426"/>
    </location>
</feature>
<dbReference type="PROSITE" id="PS00028">
    <property type="entry name" value="ZINC_FINGER_C2H2_1"/>
    <property type="match status" value="15"/>
</dbReference>
<name>A0ABQ9F892_TEGGR</name>
<evidence type="ECO:0000256" key="6">
    <source>
        <dbReference type="PROSITE-ProRule" id="PRU00042"/>
    </source>
</evidence>
<feature type="domain" description="C2H2-type" evidence="8">
    <location>
        <begin position="827"/>
        <end position="850"/>
    </location>
</feature>
<dbReference type="InterPro" id="IPR013087">
    <property type="entry name" value="Znf_C2H2_type"/>
</dbReference>
<comment type="caution">
    <text evidence="9">The sequence shown here is derived from an EMBL/GenBank/DDBJ whole genome shotgun (WGS) entry which is preliminary data.</text>
</comment>
<feature type="region of interest" description="Disordered" evidence="7">
    <location>
        <begin position="1163"/>
        <end position="1454"/>
    </location>
</feature>
<evidence type="ECO:0000256" key="5">
    <source>
        <dbReference type="ARBA" id="ARBA00023242"/>
    </source>
</evidence>
<feature type="domain" description="C2H2-type" evidence="8">
    <location>
        <begin position="738"/>
        <end position="767"/>
    </location>
</feature>
<feature type="domain" description="C2H2-type" evidence="8">
    <location>
        <begin position="1041"/>
        <end position="1068"/>
    </location>
</feature>
<feature type="domain" description="C2H2-type" evidence="8">
    <location>
        <begin position="892"/>
        <end position="919"/>
    </location>
</feature>
<feature type="compositionally biased region" description="Basic and acidic residues" evidence="7">
    <location>
        <begin position="1292"/>
        <end position="1316"/>
    </location>
</feature>
<keyword evidence="1" id="KW-0479">Metal-binding</keyword>
<sequence length="1454" mass="166764">MDLNKEDGIELIGQDDVTVGNIAAENIQIDKTLHESTLVMDGYSQSINQGTSDNTQNKMEQNPSVSVVDYSHNVSMVTGTEIPVKQIGNSLDTLGPTQTAGFAVLAESLSQQNYQQELDNRIQNQDGDGLSNHDISEKSQIVAKGTDNKNQKDAIILDSPNVSKDRKFNNMLASSDYFVIESQDTACDLIQPSETVTLVTSNDMSSSVMDQNADTENQRMNQTIEKSLETITENFPQQTFSGNSDAAVTMVTDSENSWYQINQNFVDQKVIEVKTEKVEPGSTPVLKIMKIVDQVQQVERNAENLDYGKIVLDDAVLRAILLATSNDSRKDDGQSATSKSTADATEVISYEDGNQTVITIVHSDNEIKMNTSEIVAENDLSVGYIENVSEEGVQQIETSEIGQFETIQHLADTKTSSAVRQEKTGIVVEKGGNPLEMLQKSVNEIDKGKGLIHELGQNIIRSDNSEDRSSKNMPKEMSSNSVDGLYTVKLTLDDLCNVINENTETLTLDSSSCMMKSTGVQTSDITESHTHCEVCNKFIRKNYFKHHTMFHTGEKKYSCEICKKAFMTSQHLRRHQVVHSKEKPFPCELCGNCYTQKTHLKIHMRTHYGERNYKCTICDRSFFQSQNLKRHMISHSDDRPYNCKSCDKTFKFKDHLIDHERLHSEKPLYECEICNMPFKTRSALFSHKISHSAEKMAKYKKFKNRKKDKKNFSCTKCGKSFMVEKTFNTHKCSENKNFLCDICSRYFLSRVSLVRHRCRKAELEELPRSHACMTCGEKYFSELMLREHQLHAHIKNATFSCEICGFKIVQDEITPHLECHVGQYGRFKCHCCEEEFGKTESLKKHMLSSHPKSSYGNQDKSTFNCSVCSKRFKSEKCLANHMNRYHEDKSEYSCHVCSLNFKDEAELKTHIKSHKEGTTNTRKDYECEVCHKTFVEEGCYDKHIKIHRGTDKKYKCHFCSEQFTDVVECRQHISEKKCSKAVNVFKCKFCNRQYNKCLFLNEHLKGHLGSDDQFRCIDCPEYFQNNEDLKEHYQAHTDIIHECSVCERCFNDKLSLDRHIERHNGSKEAYKCADCMEEFQDGESLQEHVKSCHKINVIVQENIVKNQNNTKPSCEICGKYFCNQWRLTRHLKCFMGKTKTYRCHKCSEEFDEVKDAKSHMDEIHGNNNIKKQTSDITESDFSDTEKSEGEIEGLSPHQDIQDIDHTPKNQDTVQDGSLDIPKNKDTSEPGSVDIPDISQNKVTSEPGRVDMSYIPKNKDTSEPGRVDISDIPKNKDTSEPESVNILKYKHTSKVEDVNKAKDNNKSVDEKKNEITKNKNNKINLRSDGNKRKRLGDNIEKDRNLTDQLKKRKNTTSQNNDNSGEKMQKRRLVTNDNKTINKRTELKPEKELKRKRKSQEEKPKKNKDLKKEKLLQNESKQKSKTQAEQEDIGTRRSQRKIQRPAYLSNYVDQKK</sequence>
<feature type="domain" description="C2H2-type" evidence="8">
    <location>
        <begin position="669"/>
        <end position="696"/>
    </location>
</feature>
<dbReference type="EMBL" id="JARBDR010000342">
    <property type="protein sequence ID" value="KAJ8313566.1"/>
    <property type="molecule type" value="Genomic_DNA"/>
</dbReference>
<dbReference type="Pfam" id="PF13912">
    <property type="entry name" value="zf-C2H2_6"/>
    <property type="match status" value="1"/>
</dbReference>
<feature type="compositionally biased region" description="Polar residues" evidence="7">
    <location>
        <begin position="1165"/>
        <end position="1176"/>
    </location>
</feature>
<feature type="domain" description="C2H2-type" evidence="8">
    <location>
        <begin position="1070"/>
        <end position="1093"/>
    </location>
</feature>
<evidence type="ECO:0000259" key="8">
    <source>
        <dbReference type="PROSITE" id="PS50157"/>
    </source>
</evidence>
<organism evidence="9 10">
    <name type="scientific">Tegillarca granosa</name>
    <name type="common">Malaysian cockle</name>
    <name type="synonym">Anadara granosa</name>
    <dbReference type="NCBI Taxonomy" id="220873"/>
    <lineage>
        <taxon>Eukaryota</taxon>
        <taxon>Metazoa</taxon>
        <taxon>Spiralia</taxon>
        <taxon>Lophotrochozoa</taxon>
        <taxon>Mollusca</taxon>
        <taxon>Bivalvia</taxon>
        <taxon>Autobranchia</taxon>
        <taxon>Pteriomorphia</taxon>
        <taxon>Arcoida</taxon>
        <taxon>Arcoidea</taxon>
        <taxon>Arcidae</taxon>
        <taxon>Tegillarca</taxon>
    </lineage>
</organism>
<evidence type="ECO:0000313" key="10">
    <source>
        <dbReference type="Proteomes" id="UP001217089"/>
    </source>
</evidence>
<feature type="domain" description="C2H2-type" evidence="8">
    <location>
        <begin position="925"/>
        <end position="952"/>
    </location>
</feature>
<dbReference type="SMART" id="SM00355">
    <property type="entry name" value="ZnF_C2H2"/>
    <property type="match status" value="21"/>
</dbReference>
<evidence type="ECO:0000256" key="4">
    <source>
        <dbReference type="ARBA" id="ARBA00022833"/>
    </source>
</evidence>
<evidence type="ECO:0000256" key="1">
    <source>
        <dbReference type="ARBA" id="ARBA00022723"/>
    </source>
</evidence>
<feature type="domain" description="C2H2-type" evidence="8">
    <location>
        <begin position="557"/>
        <end position="584"/>
    </location>
</feature>
<keyword evidence="2" id="KW-0677">Repeat</keyword>
<dbReference type="Gene3D" id="3.30.160.60">
    <property type="entry name" value="Classic Zinc Finger"/>
    <property type="match status" value="10"/>
</dbReference>
<dbReference type="PANTHER" id="PTHR24388">
    <property type="entry name" value="ZINC FINGER PROTEIN"/>
    <property type="match status" value="1"/>
</dbReference>
<protein>
    <recommendedName>
        <fullName evidence="8">C2H2-type domain-containing protein</fullName>
    </recommendedName>
</protein>
<dbReference type="Proteomes" id="UP001217089">
    <property type="component" value="Unassembled WGS sequence"/>
</dbReference>
<feature type="compositionally biased region" description="Basic and acidic residues" evidence="7">
    <location>
        <begin position="1199"/>
        <end position="1208"/>
    </location>
</feature>
<evidence type="ECO:0000313" key="9">
    <source>
        <dbReference type="EMBL" id="KAJ8313566.1"/>
    </source>
</evidence>
<evidence type="ECO:0000256" key="7">
    <source>
        <dbReference type="SAM" id="MobiDB-lite"/>
    </source>
</evidence>
<evidence type="ECO:0000256" key="3">
    <source>
        <dbReference type="ARBA" id="ARBA00022771"/>
    </source>
</evidence>
<dbReference type="InterPro" id="IPR036236">
    <property type="entry name" value="Znf_C2H2_sf"/>
</dbReference>
<feature type="compositionally biased region" description="Basic and acidic residues" evidence="7">
    <location>
        <begin position="1256"/>
        <end position="1278"/>
    </location>
</feature>
<dbReference type="InterPro" id="IPR050527">
    <property type="entry name" value="Snail/Krueppel_Znf"/>
</dbReference>
<dbReference type="SUPFAM" id="SSF57667">
    <property type="entry name" value="beta-beta-alpha zinc fingers"/>
    <property type="match status" value="9"/>
</dbReference>
<evidence type="ECO:0000256" key="2">
    <source>
        <dbReference type="ARBA" id="ARBA00022737"/>
    </source>
</evidence>
<proteinExistence type="predicted"/>
<reference evidence="9 10" key="1">
    <citation type="submission" date="2022-12" db="EMBL/GenBank/DDBJ databases">
        <title>Chromosome-level genome of Tegillarca granosa.</title>
        <authorList>
            <person name="Kim J."/>
        </authorList>
    </citation>
    <scope>NUCLEOTIDE SEQUENCE [LARGE SCALE GENOMIC DNA]</scope>
    <source>
        <strain evidence="9">Teg-2019</strain>
        <tissue evidence="9">Adductor muscle</tissue>
    </source>
</reference>
<feature type="domain" description="C2H2-type" evidence="8">
    <location>
        <begin position="712"/>
        <end position="731"/>
    </location>
</feature>
<keyword evidence="5" id="KW-0539">Nucleus</keyword>